<sequence length="341" mass="36255">NMTLVNYAFGGATSSNDDSPSNDANGGSQSVPSVLDQMDAFLSNNTHIKDKEDDLVAIEVGSNNIFHLLNNETPTGLTNITEKLQETSDNLVSDIEHALEKMADAGYTNYLVWLLPPLYRTSLFASAPDVVKTTVSSIVNSTNSATISALDSYKNANPDKVKSLNYFDIDAFATFILNEPAILAALNITDTNATAIGACGSADTNNATQPCPEGYTHFYVDGIHPSARVQFLAGIACNEIINNNFELDVNYIISLIKKYNIGQATADNNILADNHIKNDGDYVEGNDNNSSGISDDDDDDDDDGDYGSSSDAARILAMGGSAGIPVMIASLAFTIFSASTA</sequence>
<feature type="non-terminal residue" evidence="1">
    <location>
        <position position="1"/>
    </location>
</feature>
<reference evidence="1" key="1">
    <citation type="submission" date="2022-06" db="EMBL/GenBank/DDBJ databases">
        <title>Phylogenomic reconstructions and comparative analyses of Kickxellomycotina fungi.</title>
        <authorList>
            <person name="Reynolds N.K."/>
            <person name="Stajich J.E."/>
            <person name="Barry K."/>
            <person name="Grigoriev I.V."/>
            <person name="Crous P."/>
            <person name="Smith M.E."/>
        </authorList>
    </citation>
    <scope>NUCLEOTIDE SEQUENCE</scope>
    <source>
        <strain evidence="1">RSA 2271</strain>
    </source>
</reference>
<name>A0ACC1HPW0_9FUNG</name>
<gene>
    <name evidence="1" type="ORF">EV182_003946</name>
</gene>
<keyword evidence="2" id="KW-1185">Reference proteome</keyword>
<accession>A0ACC1HPW0</accession>
<comment type="caution">
    <text evidence="1">The sequence shown here is derived from an EMBL/GenBank/DDBJ whole genome shotgun (WGS) entry which is preliminary data.</text>
</comment>
<evidence type="ECO:0000313" key="1">
    <source>
        <dbReference type="EMBL" id="KAJ1678487.1"/>
    </source>
</evidence>
<proteinExistence type="predicted"/>
<dbReference type="EMBL" id="JAMZIH010001116">
    <property type="protein sequence ID" value="KAJ1678487.1"/>
    <property type="molecule type" value="Genomic_DNA"/>
</dbReference>
<dbReference type="Proteomes" id="UP001145114">
    <property type="component" value="Unassembled WGS sequence"/>
</dbReference>
<evidence type="ECO:0000313" key="2">
    <source>
        <dbReference type="Proteomes" id="UP001145114"/>
    </source>
</evidence>
<protein>
    <submittedName>
        <fullName evidence="1">Uncharacterized protein</fullName>
    </submittedName>
</protein>
<organism evidence="1 2">
    <name type="scientific">Spiromyces aspiralis</name>
    <dbReference type="NCBI Taxonomy" id="68401"/>
    <lineage>
        <taxon>Eukaryota</taxon>
        <taxon>Fungi</taxon>
        <taxon>Fungi incertae sedis</taxon>
        <taxon>Zoopagomycota</taxon>
        <taxon>Kickxellomycotina</taxon>
        <taxon>Kickxellomycetes</taxon>
        <taxon>Kickxellales</taxon>
        <taxon>Kickxellaceae</taxon>
        <taxon>Spiromyces</taxon>
    </lineage>
</organism>